<dbReference type="Pfam" id="PF12728">
    <property type="entry name" value="HTH_17"/>
    <property type="match status" value="1"/>
</dbReference>
<evidence type="ECO:0000313" key="4">
    <source>
        <dbReference type="Proteomes" id="UP000198755"/>
    </source>
</evidence>
<dbReference type="Proteomes" id="UP000198755">
    <property type="component" value="Unassembled WGS sequence"/>
</dbReference>
<feature type="region of interest" description="Disordered" evidence="1">
    <location>
        <begin position="136"/>
        <end position="160"/>
    </location>
</feature>
<sequence length="160" mass="17893">MPGKRINPNLIKTHYSYTADELAKRLGVHKNTIRNWARVGLFFLPGRPILFHGGTVRAFIATRNAGRRAPCPPGTFYCFRCRDRRKPALGMIDFIDRLRGAGNLMAICETCGATMNRRARRDALAAIMPGLDVQIRQRPPTLSGSPVPSLDCTLKERETT</sequence>
<keyword evidence="4" id="KW-1185">Reference proteome</keyword>
<dbReference type="OrthoDB" id="8546410at2"/>
<dbReference type="InterPro" id="IPR009061">
    <property type="entry name" value="DNA-bd_dom_put_sf"/>
</dbReference>
<dbReference type="SUPFAM" id="SSF46955">
    <property type="entry name" value="Putative DNA-binding domain"/>
    <property type="match status" value="1"/>
</dbReference>
<reference evidence="3 4" key="1">
    <citation type="submission" date="2016-10" db="EMBL/GenBank/DDBJ databases">
        <authorList>
            <person name="de Groot N.N."/>
        </authorList>
    </citation>
    <scope>NUCLEOTIDE SEQUENCE [LARGE SCALE GENOMIC DNA]</scope>
    <source>
        <strain evidence="3 4">NE2</strain>
    </source>
</reference>
<evidence type="ECO:0000313" key="3">
    <source>
        <dbReference type="EMBL" id="SFK45784.1"/>
    </source>
</evidence>
<dbReference type="AlphaFoldDB" id="A0A1I3ZNR8"/>
<evidence type="ECO:0000259" key="2">
    <source>
        <dbReference type="Pfam" id="PF12728"/>
    </source>
</evidence>
<dbReference type="EMBL" id="FOSN01000008">
    <property type="protein sequence ID" value="SFK45784.1"/>
    <property type="molecule type" value="Genomic_DNA"/>
</dbReference>
<feature type="domain" description="Helix-turn-helix" evidence="2">
    <location>
        <begin position="17"/>
        <end position="63"/>
    </location>
</feature>
<gene>
    <name evidence="3" type="ORF">SAMN05444581_10881</name>
</gene>
<accession>A0A1I3ZNR8</accession>
<dbReference type="InterPro" id="IPR041657">
    <property type="entry name" value="HTH_17"/>
</dbReference>
<protein>
    <submittedName>
        <fullName evidence="3">Helix-turn-helix domain-containing protein</fullName>
    </submittedName>
</protein>
<dbReference type="RefSeq" id="WP_091681994.1">
    <property type="nucleotide sequence ID" value="NZ_FOSN01000008.1"/>
</dbReference>
<proteinExistence type="predicted"/>
<evidence type="ECO:0000256" key="1">
    <source>
        <dbReference type="SAM" id="MobiDB-lite"/>
    </source>
</evidence>
<name>A0A1I3ZNR8_9HYPH</name>
<organism evidence="3 4">
    <name type="scientific">Methylocapsa palsarum</name>
    <dbReference type="NCBI Taxonomy" id="1612308"/>
    <lineage>
        <taxon>Bacteria</taxon>
        <taxon>Pseudomonadati</taxon>
        <taxon>Pseudomonadota</taxon>
        <taxon>Alphaproteobacteria</taxon>
        <taxon>Hyphomicrobiales</taxon>
        <taxon>Beijerinckiaceae</taxon>
        <taxon>Methylocapsa</taxon>
    </lineage>
</organism>
<dbReference type="STRING" id="1612308.SAMN05444581_10881"/>